<gene>
    <name evidence="1" type="ORF">DSM104443_02784</name>
</gene>
<protein>
    <submittedName>
        <fullName evidence="1">Uncharacterized protein</fullName>
    </submittedName>
</protein>
<dbReference type="AlphaFoldDB" id="A0A6M4GXG7"/>
<proteinExistence type="predicted"/>
<reference evidence="1 2" key="1">
    <citation type="submission" date="2020-04" db="EMBL/GenBank/DDBJ databases">
        <title>Usitatibacter rugosus gen. nov., sp. nov. and Usitatibacter palustris sp. nov., novel members of Usitatibacteraceae fam. nov. within the order Nitrosomonadales isolated from soil.</title>
        <authorList>
            <person name="Huber K.J."/>
            <person name="Neumann-Schaal M."/>
            <person name="Geppert A."/>
            <person name="Luckner M."/>
            <person name="Wanner G."/>
            <person name="Overmann J."/>
        </authorList>
    </citation>
    <scope>NUCLEOTIDE SEQUENCE [LARGE SCALE GENOMIC DNA]</scope>
    <source>
        <strain evidence="1 2">0125_3</strain>
    </source>
</reference>
<dbReference type="EMBL" id="CP053069">
    <property type="protein sequence ID" value="QJR11702.1"/>
    <property type="molecule type" value="Genomic_DNA"/>
</dbReference>
<accession>A0A6M4GXG7</accession>
<name>A0A6M4GXG7_9PROT</name>
<dbReference type="Proteomes" id="UP000501534">
    <property type="component" value="Chromosome"/>
</dbReference>
<organism evidence="1 2">
    <name type="scientific">Usitatibacter rugosus</name>
    <dbReference type="NCBI Taxonomy" id="2732067"/>
    <lineage>
        <taxon>Bacteria</taxon>
        <taxon>Pseudomonadati</taxon>
        <taxon>Pseudomonadota</taxon>
        <taxon>Betaproteobacteria</taxon>
        <taxon>Nitrosomonadales</taxon>
        <taxon>Usitatibacteraceae</taxon>
        <taxon>Usitatibacter</taxon>
    </lineage>
</organism>
<evidence type="ECO:0000313" key="2">
    <source>
        <dbReference type="Proteomes" id="UP000501534"/>
    </source>
</evidence>
<keyword evidence="2" id="KW-1185">Reference proteome</keyword>
<sequence length="687" mass="75974">MPDVATGDLFHPQSKEAIEYWEKTGDWRGRASFFRDGYNYGVSTENFNHTAAMGALLGGAIVASDLAMADGRHGLEQFPLRLWSFADGGTQEMLDHYYYSITVSGQKMFADFGPTPIDRLMGRVILDRSVDLLSSAYHPGLRRIVSTSGRTDLQQVLVTQEGIYGVLHSLSKQGVLNYLDRPFDATDHGMRIWGYNAPPGRIGVQALVSPWAGDWVSKVLDEKALPFEETATETVRGSFKPPLWRRVYLGKHYGLASQDIKGDTVDVIAQWKRREAPVTSMGELGTLTLRYAVNEPDMATTLGGTMPHAGGVLTFQHRNRAIVMTKPRTEKNRVIEIAGKKGLRSLASVIALWNFSAEPSWELYVDGERITHFPANLRAGQVIAIKDGVTYLGVIPLRATNLGRRDEIVIGYGGGGKTEPNGAVIRPALTITSYNFQSDVDMPFEKLDWEAINHASYGGFVLEMGDATEYRDFKAFQAHLRSADLRETWDPAQRLLQVDYRSGADRMEVGFSTSFDQYDVAYGVKPGQQTKALPYRRINGQWPYLPPGLQRDSNLSQQGTTGRLEKNGAVLQTEPGRTAYLWTEPASGVFTAYNPLPDPTPWRLDVPGGVRIEARGKVSLLRVSVQPAERRLWIDSAAKPGQEGAQMAKHLLVTGLSDRPIVMRGGAAFDAFESVIVDGKTAYLIPL</sequence>
<dbReference type="KEGG" id="uru:DSM104443_02784"/>
<evidence type="ECO:0000313" key="1">
    <source>
        <dbReference type="EMBL" id="QJR11702.1"/>
    </source>
</evidence>